<evidence type="ECO:0000313" key="4">
    <source>
        <dbReference type="EMBL" id="CAF0998054.1"/>
    </source>
</evidence>
<dbReference type="EMBL" id="CAJNOL010001182">
    <property type="protein sequence ID" value="CAF1306667.1"/>
    <property type="molecule type" value="Genomic_DNA"/>
</dbReference>
<evidence type="ECO:0000256" key="2">
    <source>
        <dbReference type="SAM" id="MobiDB-lite"/>
    </source>
</evidence>
<evidence type="ECO:0000256" key="1">
    <source>
        <dbReference type="SAM" id="Coils"/>
    </source>
</evidence>
<organism evidence="5 6">
    <name type="scientific">Rotaria sordida</name>
    <dbReference type="NCBI Taxonomy" id="392033"/>
    <lineage>
        <taxon>Eukaryota</taxon>
        <taxon>Metazoa</taxon>
        <taxon>Spiralia</taxon>
        <taxon>Gnathifera</taxon>
        <taxon>Rotifera</taxon>
        <taxon>Eurotatoria</taxon>
        <taxon>Bdelloidea</taxon>
        <taxon>Philodinida</taxon>
        <taxon>Philodinidae</taxon>
        <taxon>Rotaria</taxon>
    </lineage>
</organism>
<name>A0A815DVN1_9BILA</name>
<dbReference type="Proteomes" id="UP000663870">
    <property type="component" value="Unassembled WGS sequence"/>
</dbReference>
<dbReference type="Proteomes" id="UP000663854">
    <property type="component" value="Unassembled WGS sequence"/>
</dbReference>
<dbReference type="AlphaFoldDB" id="A0A815DVN1"/>
<keyword evidence="6" id="KW-1185">Reference proteome</keyword>
<sequence>MSIHCFFIFFYLFLLLNTIEAGKITGLSSKNSEDGQSTQELKKSSKDDQPPLLDSTNDHLQEELDEAINDNENRLIDSKDNKLDKTNEQKLLDITHRLLELELEEASEDDAHVPSSLDNSLFEKIDDENFEDLTLSMSSVPDINQEMKYFSLDKVTPGSIPAGIIVQNYSLSDKMKLIRLYQSNKIEDTKELFDYISQHIHNRYMNCALNLRKWIINPRSGEPIFYRNCVPCTNAVDLNLQSLFDHQIHIDKLQHYFVNTCHMEKQWISYISNMEYLQVDLKRHPATTFTDLIRQNLIPNHRYIFQGIVKSDRGINHKDFLHVCNLINDEYGHIWIIDGQIERVFDLNQSDDIKELDRRYRIDYVARAFTGLFRPPSLTQHSKYFRNEFGSEEAPTGAFSLSH</sequence>
<feature type="coiled-coil region" evidence="1">
    <location>
        <begin position="57"/>
        <end position="89"/>
    </location>
</feature>
<feature type="compositionally biased region" description="Polar residues" evidence="2">
    <location>
        <begin position="26"/>
        <end position="39"/>
    </location>
</feature>
<comment type="caution">
    <text evidence="5">The sequence shown here is derived from an EMBL/GenBank/DDBJ whole genome shotgun (WGS) entry which is preliminary data.</text>
</comment>
<evidence type="ECO:0000313" key="5">
    <source>
        <dbReference type="EMBL" id="CAF1306667.1"/>
    </source>
</evidence>
<keyword evidence="3" id="KW-0732">Signal</keyword>
<feature type="region of interest" description="Disordered" evidence="2">
    <location>
        <begin position="26"/>
        <end position="56"/>
    </location>
</feature>
<feature type="chain" id="PRO_5035686458" evidence="3">
    <location>
        <begin position="22"/>
        <end position="403"/>
    </location>
</feature>
<proteinExistence type="predicted"/>
<evidence type="ECO:0000256" key="3">
    <source>
        <dbReference type="SAM" id="SignalP"/>
    </source>
</evidence>
<feature type="compositionally biased region" description="Basic and acidic residues" evidence="2">
    <location>
        <begin position="40"/>
        <end position="49"/>
    </location>
</feature>
<protein>
    <submittedName>
        <fullName evidence="5">Uncharacterized protein</fullName>
    </submittedName>
</protein>
<dbReference type="EMBL" id="CAJNOH010000319">
    <property type="protein sequence ID" value="CAF0998054.1"/>
    <property type="molecule type" value="Genomic_DNA"/>
</dbReference>
<reference evidence="5" key="1">
    <citation type="submission" date="2021-02" db="EMBL/GenBank/DDBJ databases">
        <authorList>
            <person name="Nowell W R."/>
        </authorList>
    </citation>
    <scope>NUCLEOTIDE SEQUENCE</scope>
</reference>
<keyword evidence="1" id="KW-0175">Coiled coil</keyword>
<accession>A0A815DVN1</accession>
<gene>
    <name evidence="5" type="ORF">JXQ802_LOCUS29792</name>
    <name evidence="4" type="ORF">PYM288_LOCUS14466</name>
</gene>
<evidence type="ECO:0000313" key="6">
    <source>
        <dbReference type="Proteomes" id="UP000663870"/>
    </source>
</evidence>
<feature type="signal peptide" evidence="3">
    <location>
        <begin position="1"/>
        <end position="21"/>
    </location>
</feature>